<dbReference type="PROSITE" id="PS50110">
    <property type="entry name" value="RESPONSE_REGULATORY"/>
    <property type="match status" value="1"/>
</dbReference>
<dbReference type="InterPro" id="IPR039420">
    <property type="entry name" value="WalR-like"/>
</dbReference>
<dbReference type="Gene3D" id="3.40.50.2300">
    <property type="match status" value="1"/>
</dbReference>
<dbReference type="EMBL" id="JAUSRV010000020">
    <property type="protein sequence ID" value="MDP9974896.1"/>
    <property type="molecule type" value="Genomic_DNA"/>
</dbReference>
<dbReference type="CDD" id="cd00383">
    <property type="entry name" value="trans_reg_C"/>
    <property type="match status" value="1"/>
</dbReference>
<protein>
    <submittedName>
        <fullName evidence="6">DNA-binding response OmpR family regulator</fullName>
    </submittedName>
</protein>
<dbReference type="Proteomes" id="UP001224845">
    <property type="component" value="Unassembled WGS sequence"/>
</dbReference>
<dbReference type="SMART" id="SM00448">
    <property type="entry name" value="REC"/>
    <property type="match status" value="1"/>
</dbReference>
<reference evidence="6" key="1">
    <citation type="submission" date="2023-07" db="EMBL/GenBank/DDBJ databases">
        <title>Sorghum-associated microbial communities from plants grown in Nebraska, USA.</title>
        <authorList>
            <person name="Schachtman D."/>
        </authorList>
    </citation>
    <scope>NUCLEOTIDE SEQUENCE</scope>
    <source>
        <strain evidence="6">DS3315</strain>
    </source>
</reference>
<dbReference type="Gene3D" id="1.10.10.10">
    <property type="entry name" value="Winged helix-like DNA-binding domain superfamily/Winged helix DNA-binding domain"/>
    <property type="match status" value="1"/>
</dbReference>
<dbReference type="SUPFAM" id="SSF52172">
    <property type="entry name" value="CheY-like"/>
    <property type="match status" value="1"/>
</dbReference>
<dbReference type="GO" id="GO:0005829">
    <property type="term" value="C:cytosol"/>
    <property type="evidence" value="ECO:0007669"/>
    <property type="project" value="TreeGrafter"/>
</dbReference>
<feature type="domain" description="OmpR/PhoB-type" evidence="5">
    <location>
        <begin position="123"/>
        <end position="222"/>
    </location>
</feature>
<sequence length="224" mass="24686">MKILVVEDDSDLAQALASALHDHSMVVDIASSLREAMHLAIDADHDIFIVDRGLPDGDGLALIEFLRSSGRSTPALVLTAMGEVTERVRSLDRGADDYLAKPFSVDELMARIRALARRPVVRAQQISVAGRLHFDHESRQFQVGSEPLALTRRELLVLETLLLSTGRTVFRQRLLERIYGDADDIRSNSLDAHVSRVRSKLEQSGAGVEIHAIRGVGYLLKTSA</sequence>
<accession>A0AAW8EP41</accession>
<feature type="domain" description="Response regulatory" evidence="4">
    <location>
        <begin position="2"/>
        <end position="116"/>
    </location>
</feature>
<evidence type="ECO:0000259" key="4">
    <source>
        <dbReference type="PROSITE" id="PS50110"/>
    </source>
</evidence>
<evidence type="ECO:0000256" key="3">
    <source>
        <dbReference type="PROSITE-ProRule" id="PRU01091"/>
    </source>
</evidence>
<dbReference type="GO" id="GO:0006355">
    <property type="term" value="P:regulation of DNA-templated transcription"/>
    <property type="evidence" value="ECO:0007669"/>
    <property type="project" value="InterPro"/>
</dbReference>
<organism evidence="6 7">
    <name type="scientific">Variovorax paradoxus</name>
    <dbReference type="NCBI Taxonomy" id="34073"/>
    <lineage>
        <taxon>Bacteria</taxon>
        <taxon>Pseudomonadati</taxon>
        <taxon>Pseudomonadota</taxon>
        <taxon>Betaproteobacteria</taxon>
        <taxon>Burkholderiales</taxon>
        <taxon>Comamonadaceae</taxon>
        <taxon>Variovorax</taxon>
    </lineage>
</organism>
<dbReference type="AlphaFoldDB" id="A0AAW8EP41"/>
<keyword evidence="1 3" id="KW-0238">DNA-binding</keyword>
<feature type="modified residue" description="4-aspartylphosphate" evidence="2">
    <location>
        <position position="51"/>
    </location>
</feature>
<proteinExistence type="predicted"/>
<dbReference type="GO" id="GO:0032993">
    <property type="term" value="C:protein-DNA complex"/>
    <property type="evidence" value="ECO:0007669"/>
    <property type="project" value="TreeGrafter"/>
</dbReference>
<dbReference type="Pfam" id="PF00072">
    <property type="entry name" value="Response_reg"/>
    <property type="match status" value="1"/>
</dbReference>
<dbReference type="InterPro" id="IPR001789">
    <property type="entry name" value="Sig_transdc_resp-reg_receiver"/>
</dbReference>
<dbReference type="Gene3D" id="6.10.250.690">
    <property type="match status" value="1"/>
</dbReference>
<dbReference type="GO" id="GO:0000156">
    <property type="term" value="F:phosphorelay response regulator activity"/>
    <property type="evidence" value="ECO:0007669"/>
    <property type="project" value="TreeGrafter"/>
</dbReference>
<dbReference type="InterPro" id="IPR011006">
    <property type="entry name" value="CheY-like_superfamily"/>
</dbReference>
<dbReference type="Pfam" id="PF00486">
    <property type="entry name" value="Trans_reg_C"/>
    <property type="match status" value="1"/>
</dbReference>
<evidence type="ECO:0000313" key="6">
    <source>
        <dbReference type="EMBL" id="MDP9974896.1"/>
    </source>
</evidence>
<dbReference type="InterPro" id="IPR036388">
    <property type="entry name" value="WH-like_DNA-bd_sf"/>
</dbReference>
<evidence type="ECO:0000256" key="1">
    <source>
        <dbReference type="ARBA" id="ARBA00023125"/>
    </source>
</evidence>
<feature type="DNA-binding region" description="OmpR/PhoB-type" evidence="3">
    <location>
        <begin position="123"/>
        <end position="222"/>
    </location>
</feature>
<keyword evidence="2" id="KW-0597">Phosphoprotein</keyword>
<dbReference type="GO" id="GO:0000976">
    <property type="term" value="F:transcription cis-regulatory region binding"/>
    <property type="evidence" value="ECO:0007669"/>
    <property type="project" value="TreeGrafter"/>
</dbReference>
<comment type="caution">
    <text evidence="6">The sequence shown here is derived from an EMBL/GenBank/DDBJ whole genome shotgun (WGS) entry which is preliminary data.</text>
</comment>
<dbReference type="SMART" id="SM00862">
    <property type="entry name" value="Trans_reg_C"/>
    <property type="match status" value="1"/>
</dbReference>
<dbReference type="PROSITE" id="PS51755">
    <property type="entry name" value="OMPR_PHOB"/>
    <property type="match status" value="1"/>
</dbReference>
<evidence type="ECO:0000313" key="7">
    <source>
        <dbReference type="Proteomes" id="UP001224845"/>
    </source>
</evidence>
<gene>
    <name evidence="6" type="ORF">J2W39_006180</name>
</gene>
<dbReference type="PANTHER" id="PTHR48111">
    <property type="entry name" value="REGULATOR OF RPOS"/>
    <property type="match status" value="1"/>
</dbReference>
<evidence type="ECO:0000256" key="2">
    <source>
        <dbReference type="PROSITE-ProRule" id="PRU00169"/>
    </source>
</evidence>
<evidence type="ECO:0000259" key="5">
    <source>
        <dbReference type="PROSITE" id="PS51755"/>
    </source>
</evidence>
<name>A0AAW8EP41_VARPD</name>
<dbReference type="InterPro" id="IPR001867">
    <property type="entry name" value="OmpR/PhoB-type_DNA-bd"/>
</dbReference>
<dbReference type="PANTHER" id="PTHR48111:SF36">
    <property type="entry name" value="TRANSCRIPTIONAL REGULATORY PROTEIN CUTR"/>
    <property type="match status" value="1"/>
</dbReference>
<dbReference type="RefSeq" id="WP_307596928.1">
    <property type="nucleotide sequence ID" value="NZ_JAUSRV010000020.1"/>
</dbReference>